<comment type="caution">
    <text evidence="5">The sequence shown here is derived from an EMBL/GenBank/DDBJ whole genome shotgun (WGS) entry which is preliminary data.</text>
</comment>
<dbReference type="InterPro" id="IPR036291">
    <property type="entry name" value="NAD(P)-bd_dom_sf"/>
</dbReference>
<dbReference type="Pfam" id="PF07993">
    <property type="entry name" value="NAD_binding_4"/>
    <property type="match status" value="1"/>
</dbReference>
<dbReference type="AlphaFoldDB" id="A0AAD6TAL5"/>
<dbReference type="PROSITE" id="PS00455">
    <property type="entry name" value="AMP_BINDING"/>
    <property type="match status" value="1"/>
</dbReference>
<feature type="domain" description="Polyketide synthase-like phosphopantetheine-binding" evidence="4">
    <location>
        <begin position="458"/>
        <end position="533"/>
    </location>
</feature>
<evidence type="ECO:0000313" key="5">
    <source>
        <dbReference type="EMBL" id="KAJ7042934.1"/>
    </source>
</evidence>
<dbReference type="GO" id="GO:0031177">
    <property type="term" value="F:phosphopantetheine binding"/>
    <property type="evidence" value="ECO:0007669"/>
    <property type="project" value="InterPro"/>
</dbReference>
<dbReference type="Gene3D" id="3.40.50.720">
    <property type="entry name" value="NAD(P)-binding Rossmann-like Domain"/>
    <property type="match status" value="1"/>
</dbReference>
<organism evidence="5 6">
    <name type="scientific">Mycena alexandri</name>
    <dbReference type="NCBI Taxonomy" id="1745969"/>
    <lineage>
        <taxon>Eukaryota</taxon>
        <taxon>Fungi</taxon>
        <taxon>Dikarya</taxon>
        <taxon>Basidiomycota</taxon>
        <taxon>Agaricomycotina</taxon>
        <taxon>Agaricomycetes</taxon>
        <taxon>Agaricomycetidae</taxon>
        <taxon>Agaricales</taxon>
        <taxon>Marasmiineae</taxon>
        <taxon>Mycenaceae</taxon>
        <taxon>Mycena</taxon>
    </lineage>
</organism>
<keyword evidence="3" id="KW-1133">Transmembrane helix</keyword>
<dbReference type="InterPro" id="IPR000873">
    <property type="entry name" value="AMP-dep_synth/lig_dom"/>
</dbReference>
<dbReference type="InterPro" id="IPR013120">
    <property type="entry name" value="FAR_NAD-bd"/>
</dbReference>
<dbReference type="InterPro" id="IPR051414">
    <property type="entry name" value="Adenylate-forming_Reductase"/>
</dbReference>
<sequence length="947" mass="103992">MKSAQSTYLIVDSDLLSFAENLKEPSFRIVKTADDIFAHVETGEATDLWPDYPVSEPEKLLVEARTGIFTYLHTSGSTGHPKIIPNTHHYIVTNCAVMRRQRPESIGSTYYTMMPLFHSIGVILTYTFTVGLAAGIHFLNLQQPPTPEVVLRHLGLHTDSERGLEILLPPSIIENIVDGDLREQGLNLFKRAQIIFTGGAPLRKDVGDFLQHSGVPIQQLVGMTETGPLSMLTLTKEPHGWQYMVLNDQYKYYFKPIGGDEESREMIVLPSENTPCVINHWDPDGLATNDIWEPHPDPEKSHLWRILGRADDITVLSNGEKTNNKQLETLLCSSPLIDSAAIFGAGRFLNGAIISPATQLPSHDPDSVSAYLDTIWPHVEHVNGIAPQHSQLIRPLVLVAIPSKPFVLTDKQSLARKRTVSLYDDEIAAAYTRVEEGEYEEVVLPERGFAPGDAEGIAAYVQAVVGKVLRPPVTLAQDADLFDAGLESLLAMRVRSALMAALRKSGKSAIVPRNIVYSAPTQRGLARYLENVLAAEGVAGGVGPDTEIETSIAEMVDACTIDLPLHRPEDVYAVTGTTGSLGSCFVTLLLRKPEIRKIYLLNRSASGRSIEERHRTVFHDRGLDYDLLAHAVNEGRVVYLEVALGQDNLGLDQKIYDAVRAELTHIVHCAWLINFNLILPSFKTQVQGVRNLVDLALSSPLPAPAHFIFLSSIAVVGRPANTDSESPPAPEVALTSPASCLPQGYAHAKYAAEKIIERAVAQRPGFRATIIRSGQIAGAEGTGAWSRTEHIPILLQSCLDFGLVPEGLPTVRWLPVNVAAEVVYKEIQAAETVSRPTEPAFYNLENALSTPWELVAGTMAKAYALPIVPAAQWLEQVHKRTDHPANKLIGFFEDYVHGVGLPALQLHRAREAAGDLVDYVVDDELIRLYASYACRASLTRDMLVKGR</sequence>
<dbReference type="SMART" id="SM00823">
    <property type="entry name" value="PKS_PP"/>
    <property type="match status" value="1"/>
</dbReference>
<dbReference type="Pfam" id="PF23562">
    <property type="entry name" value="AMP-binding_C_3"/>
    <property type="match status" value="1"/>
</dbReference>
<dbReference type="PANTHER" id="PTHR43439:SF2">
    <property type="entry name" value="ENZYME, PUTATIVE (JCVI)-RELATED"/>
    <property type="match status" value="1"/>
</dbReference>
<dbReference type="InterPro" id="IPR009081">
    <property type="entry name" value="PP-bd_ACP"/>
</dbReference>
<dbReference type="Pfam" id="PF00501">
    <property type="entry name" value="AMP-binding"/>
    <property type="match status" value="1"/>
</dbReference>
<keyword evidence="1" id="KW-0596">Phosphopantetheine</keyword>
<keyword evidence="6" id="KW-1185">Reference proteome</keyword>
<dbReference type="InterPro" id="IPR020845">
    <property type="entry name" value="AMP-binding_CS"/>
</dbReference>
<evidence type="ECO:0000259" key="4">
    <source>
        <dbReference type="SMART" id="SM00823"/>
    </source>
</evidence>
<evidence type="ECO:0000256" key="2">
    <source>
        <dbReference type="ARBA" id="ARBA00022553"/>
    </source>
</evidence>
<protein>
    <submittedName>
        <fullName evidence="5">Acetyl-CoA synthetase-like protein</fullName>
    </submittedName>
</protein>
<proteinExistence type="predicted"/>
<dbReference type="Gene3D" id="3.40.50.12780">
    <property type="entry name" value="N-terminal domain of ligase-like"/>
    <property type="match status" value="1"/>
</dbReference>
<dbReference type="PANTHER" id="PTHR43439">
    <property type="entry name" value="PHENYLACETATE-COENZYME A LIGASE"/>
    <property type="match status" value="1"/>
</dbReference>
<evidence type="ECO:0000256" key="3">
    <source>
        <dbReference type="SAM" id="Phobius"/>
    </source>
</evidence>
<reference evidence="5" key="1">
    <citation type="submission" date="2023-03" db="EMBL/GenBank/DDBJ databases">
        <title>Massive genome expansion in bonnet fungi (Mycena s.s.) driven by repeated elements and novel gene families across ecological guilds.</title>
        <authorList>
            <consortium name="Lawrence Berkeley National Laboratory"/>
            <person name="Harder C.B."/>
            <person name="Miyauchi S."/>
            <person name="Viragh M."/>
            <person name="Kuo A."/>
            <person name="Thoen E."/>
            <person name="Andreopoulos B."/>
            <person name="Lu D."/>
            <person name="Skrede I."/>
            <person name="Drula E."/>
            <person name="Henrissat B."/>
            <person name="Morin E."/>
            <person name="Kohler A."/>
            <person name="Barry K."/>
            <person name="LaButti K."/>
            <person name="Morin E."/>
            <person name="Salamov A."/>
            <person name="Lipzen A."/>
            <person name="Mereny Z."/>
            <person name="Hegedus B."/>
            <person name="Baldrian P."/>
            <person name="Stursova M."/>
            <person name="Weitz H."/>
            <person name="Taylor A."/>
            <person name="Grigoriev I.V."/>
            <person name="Nagy L.G."/>
            <person name="Martin F."/>
            <person name="Kauserud H."/>
        </authorList>
    </citation>
    <scope>NUCLEOTIDE SEQUENCE</scope>
    <source>
        <strain evidence="5">CBHHK200</strain>
    </source>
</reference>
<feature type="transmembrane region" description="Helical" evidence="3">
    <location>
        <begin position="116"/>
        <end position="139"/>
    </location>
</feature>
<dbReference type="InterPro" id="IPR020806">
    <property type="entry name" value="PKS_PP-bd"/>
</dbReference>
<dbReference type="InterPro" id="IPR036736">
    <property type="entry name" value="ACP-like_sf"/>
</dbReference>
<dbReference type="Pfam" id="PF00550">
    <property type="entry name" value="PP-binding"/>
    <property type="match status" value="1"/>
</dbReference>
<keyword evidence="2" id="KW-0597">Phosphoprotein</keyword>
<dbReference type="Gene3D" id="1.10.1200.10">
    <property type="entry name" value="ACP-like"/>
    <property type="match status" value="1"/>
</dbReference>
<dbReference type="SUPFAM" id="SSF51735">
    <property type="entry name" value="NAD(P)-binding Rossmann-fold domains"/>
    <property type="match status" value="1"/>
</dbReference>
<keyword evidence="3" id="KW-0812">Transmembrane</keyword>
<name>A0AAD6TAL5_9AGAR</name>
<dbReference type="InterPro" id="IPR042099">
    <property type="entry name" value="ANL_N_sf"/>
</dbReference>
<evidence type="ECO:0000256" key="1">
    <source>
        <dbReference type="ARBA" id="ARBA00022450"/>
    </source>
</evidence>
<gene>
    <name evidence="5" type="ORF">C8F04DRAFT_1075320</name>
</gene>
<evidence type="ECO:0000313" key="6">
    <source>
        <dbReference type="Proteomes" id="UP001218188"/>
    </source>
</evidence>
<dbReference type="Proteomes" id="UP001218188">
    <property type="component" value="Unassembled WGS sequence"/>
</dbReference>
<dbReference type="PROSITE" id="PS00012">
    <property type="entry name" value="PHOSPHOPANTETHEINE"/>
    <property type="match status" value="1"/>
</dbReference>
<accession>A0AAD6TAL5</accession>
<dbReference type="InterPro" id="IPR006162">
    <property type="entry name" value="Ppantetheine_attach_site"/>
</dbReference>
<dbReference type="SUPFAM" id="SSF56801">
    <property type="entry name" value="Acetyl-CoA synthetase-like"/>
    <property type="match status" value="1"/>
</dbReference>
<keyword evidence="3" id="KW-0472">Membrane</keyword>
<dbReference type="SUPFAM" id="SSF47336">
    <property type="entry name" value="ACP-like"/>
    <property type="match status" value="1"/>
</dbReference>
<dbReference type="EMBL" id="JARJCM010000011">
    <property type="protein sequence ID" value="KAJ7042934.1"/>
    <property type="molecule type" value="Genomic_DNA"/>
</dbReference>